<keyword evidence="8 9" id="KW-0472">Membrane</keyword>
<dbReference type="RefSeq" id="WP_163797653.1">
    <property type="nucleotide sequence ID" value="NZ_AP022588.1"/>
</dbReference>
<dbReference type="PANTHER" id="PTHR45772">
    <property type="entry name" value="CONSERVED COMPONENT OF ABC TRANSPORTER FOR NATURAL AMINO ACIDS-RELATED"/>
    <property type="match status" value="1"/>
</dbReference>
<keyword evidence="5" id="KW-0547">Nucleotide-binding</keyword>
<evidence type="ECO:0000256" key="2">
    <source>
        <dbReference type="ARBA" id="ARBA00022448"/>
    </source>
</evidence>
<feature type="transmembrane region" description="Helical" evidence="9">
    <location>
        <begin position="221"/>
        <end position="239"/>
    </location>
</feature>
<feature type="transmembrane region" description="Helical" evidence="9">
    <location>
        <begin position="296"/>
        <end position="318"/>
    </location>
</feature>
<sequence>MTTTAHTPPPTATTTAHSRKPLARLTIPIVVLALVLLPFVSPNLYWVHIAALAAVYWILVSGLNLVVGHAGQMAIGHVGLLAVGAYTGCATYTTLGWNPFLSLVAAMVVGTAAGLLIGLPSLRLKRFYFAMATLGFATIVPQLAVVWDGVTGGGLGIAAPLFDGPLGTETGFYWFVLALAAGATYVTWRIARTNDGRGLIAIRDAEVAAESSGVPIFRLKLYVFTLSGALAGLAGALYASLQSYVTPDAFVFDLSMMFFVAVLLGGPGRIAAPLVATVVLTLLPELAAPLAEWSAFLYAALLLAVVLALPNGLGGLVTSIKDRVGRRRVPPWAKGDLDRLGDVLGDRGTTDESARVLSVSGVEKAFGGVQALRGVDLEVAPGQIVGLIGPNGSGKTTLLNVVCGYYPIDEGTVRIDGTTVNDMRVQRRAALGLARCFQSPRVAGDLTVLENVMLGGYHGARTSFATSMTGIGGGGREARLRERAQAALDVVGLSAQSTFRAELLSHSQLRFLEIARALVAQPRLLLLDEPAAGLSVEEIASLGNLIESIAAQGVAVLLVEHHTDLVFDVCDSVTVLDLGGVLAAGRPDDIRRHEEVIHAYLGS</sequence>
<feature type="transmembrane region" description="Helical" evidence="9">
    <location>
        <begin position="171"/>
        <end position="188"/>
    </location>
</feature>
<dbReference type="InterPro" id="IPR003593">
    <property type="entry name" value="AAA+_ATPase"/>
</dbReference>
<keyword evidence="7 9" id="KW-1133">Transmembrane helix</keyword>
<dbReference type="GO" id="GO:0005886">
    <property type="term" value="C:plasma membrane"/>
    <property type="evidence" value="ECO:0007669"/>
    <property type="project" value="UniProtKB-SubCell"/>
</dbReference>
<evidence type="ECO:0000313" key="11">
    <source>
        <dbReference type="EMBL" id="BBY28796.1"/>
    </source>
</evidence>
<dbReference type="AlphaFoldDB" id="A0A7I7QSH7"/>
<dbReference type="SUPFAM" id="SSF52540">
    <property type="entry name" value="P-loop containing nucleoside triphosphate hydrolases"/>
    <property type="match status" value="1"/>
</dbReference>
<dbReference type="InterPro" id="IPR001851">
    <property type="entry name" value="ABC_transp_permease"/>
</dbReference>
<protein>
    <submittedName>
        <fullName evidence="11">Metal-dependent hydrolase</fullName>
    </submittedName>
</protein>
<feature type="transmembrane region" description="Helical" evidence="9">
    <location>
        <begin position="74"/>
        <end position="94"/>
    </location>
</feature>
<feature type="transmembrane region" description="Helical" evidence="9">
    <location>
        <begin position="271"/>
        <end position="290"/>
    </location>
</feature>
<dbReference type="GO" id="GO:0015658">
    <property type="term" value="F:branched-chain amino acid transmembrane transporter activity"/>
    <property type="evidence" value="ECO:0007669"/>
    <property type="project" value="InterPro"/>
</dbReference>
<evidence type="ECO:0000256" key="9">
    <source>
        <dbReference type="SAM" id="Phobius"/>
    </source>
</evidence>
<evidence type="ECO:0000256" key="8">
    <source>
        <dbReference type="ARBA" id="ARBA00023136"/>
    </source>
</evidence>
<feature type="transmembrane region" description="Helical" evidence="9">
    <location>
        <begin position="127"/>
        <end position="147"/>
    </location>
</feature>
<dbReference type="CDD" id="cd06581">
    <property type="entry name" value="TM_PBP1_LivM_like"/>
    <property type="match status" value="1"/>
</dbReference>
<proteinExistence type="predicted"/>
<dbReference type="InterPro" id="IPR003439">
    <property type="entry name" value="ABC_transporter-like_ATP-bd"/>
</dbReference>
<feature type="domain" description="ABC transporter" evidence="10">
    <location>
        <begin position="357"/>
        <end position="603"/>
    </location>
</feature>
<dbReference type="PROSITE" id="PS50893">
    <property type="entry name" value="ABC_TRANSPORTER_2"/>
    <property type="match status" value="1"/>
</dbReference>
<dbReference type="InterPro" id="IPR043428">
    <property type="entry name" value="LivM-like"/>
</dbReference>
<dbReference type="Pfam" id="PF02653">
    <property type="entry name" value="BPD_transp_2"/>
    <property type="match status" value="1"/>
</dbReference>
<keyword evidence="2" id="KW-0813">Transport</keyword>
<dbReference type="GO" id="GO:0016887">
    <property type="term" value="F:ATP hydrolysis activity"/>
    <property type="evidence" value="ECO:0007669"/>
    <property type="project" value="InterPro"/>
</dbReference>
<keyword evidence="4 9" id="KW-0812">Transmembrane</keyword>
<dbReference type="EMBL" id="AP022588">
    <property type="protein sequence ID" value="BBY28796.1"/>
    <property type="molecule type" value="Genomic_DNA"/>
</dbReference>
<dbReference type="InterPro" id="IPR027417">
    <property type="entry name" value="P-loop_NTPase"/>
</dbReference>
<keyword evidence="6" id="KW-0067">ATP-binding</keyword>
<dbReference type="CDD" id="cd03219">
    <property type="entry name" value="ABC_Mj1267_LivG_branched"/>
    <property type="match status" value="1"/>
</dbReference>
<feature type="transmembrane region" description="Helical" evidence="9">
    <location>
        <begin position="45"/>
        <end position="67"/>
    </location>
</feature>
<dbReference type="Pfam" id="PF00005">
    <property type="entry name" value="ABC_tran"/>
    <property type="match status" value="1"/>
</dbReference>
<dbReference type="SMART" id="SM00382">
    <property type="entry name" value="AAA"/>
    <property type="match status" value="1"/>
</dbReference>
<keyword evidence="12" id="KW-1185">Reference proteome</keyword>
<name>A0A7I7QSH7_9MYCO</name>
<evidence type="ECO:0000256" key="5">
    <source>
        <dbReference type="ARBA" id="ARBA00022741"/>
    </source>
</evidence>
<keyword evidence="3" id="KW-1003">Cell membrane</keyword>
<gene>
    <name evidence="11" type="ORF">MSEDJ_28920</name>
</gene>
<reference evidence="11 12" key="1">
    <citation type="journal article" date="2019" name="Emerg. Microbes Infect.">
        <title>Comprehensive subspecies identification of 175 nontuberculous mycobacteria species based on 7547 genomic profiles.</title>
        <authorList>
            <person name="Matsumoto Y."/>
            <person name="Kinjo T."/>
            <person name="Motooka D."/>
            <person name="Nabeya D."/>
            <person name="Jung N."/>
            <person name="Uechi K."/>
            <person name="Horii T."/>
            <person name="Iida T."/>
            <person name="Fujita J."/>
            <person name="Nakamura S."/>
        </authorList>
    </citation>
    <scope>NUCLEOTIDE SEQUENCE [LARGE SCALE GENOMIC DNA]</scope>
    <source>
        <strain evidence="11 12">JCM 17899</strain>
    </source>
</reference>
<dbReference type="Gene3D" id="3.40.50.300">
    <property type="entry name" value="P-loop containing nucleotide triphosphate hydrolases"/>
    <property type="match status" value="1"/>
</dbReference>
<comment type="subcellular location">
    <subcellularLocation>
        <location evidence="1">Cell membrane</location>
        <topology evidence="1">Multi-pass membrane protein</topology>
    </subcellularLocation>
</comment>
<feature type="transmembrane region" description="Helical" evidence="9">
    <location>
        <begin position="100"/>
        <end position="120"/>
    </location>
</feature>
<evidence type="ECO:0000259" key="10">
    <source>
        <dbReference type="PROSITE" id="PS50893"/>
    </source>
</evidence>
<feature type="transmembrane region" description="Helical" evidence="9">
    <location>
        <begin position="21"/>
        <end position="39"/>
    </location>
</feature>
<evidence type="ECO:0000256" key="6">
    <source>
        <dbReference type="ARBA" id="ARBA00022840"/>
    </source>
</evidence>
<evidence type="ECO:0000256" key="1">
    <source>
        <dbReference type="ARBA" id="ARBA00004651"/>
    </source>
</evidence>
<dbReference type="KEGG" id="msei:MSEDJ_28920"/>
<dbReference type="InterPro" id="IPR051120">
    <property type="entry name" value="ABC_AA/LPS_Transport"/>
</dbReference>
<keyword evidence="11" id="KW-0378">Hydrolase</keyword>
<evidence type="ECO:0000256" key="3">
    <source>
        <dbReference type="ARBA" id="ARBA00022475"/>
    </source>
</evidence>
<organism evidence="11 12">
    <name type="scientific">Mycolicibacterium sediminis</name>
    <dbReference type="NCBI Taxonomy" id="1286180"/>
    <lineage>
        <taxon>Bacteria</taxon>
        <taxon>Bacillati</taxon>
        <taxon>Actinomycetota</taxon>
        <taxon>Actinomycetes</taxon>
        <taxon>Mycobacteriales</taxon>
        <taxon>Mycobacteriaceae</taxon>
        <taxon>Mycolicibacterium</taxon>
    </lineage>
</organism>
<dbReference type="GO" id="GO:0005524">
    <property type="term" value="F:ATP binding"/>
    <property type="evidence" value="ECO:0007669"/>
    <property type="project" value="UniProtKB-KW"/>
</dbReference>
<evidence type="ECO:0000313" key="12">
    <source>
        <dbReference type="Proteomes" id="UP000467193"/>
    </source>
</evidence>
<evidence type="ECO:0000256" key="4">
    <source>
        <dbReference type="ARBA" id="ARBA00022692"/>
    </source>
</evidence>
<evidence type="ECO:0000256" key="7">
    <source>
        <dbReference type="ARBA" id="ARBA00022989"/>
    </source>
</evidence>
<dbReference type="Proteomes" id="UP000467193">
    <property type="component" value="Chromosome"/>
</dbReference>
<accession>A0A7I7QSH7</accession>